<comment type="caution">
    <text evidence="2">The sequence shown here is derived from an EMBL/GenBank/DDBJ whole genome shotgun (WGS) entry which is preliminary data.</text>
</comment>
<dbReference type="SUPFAM" id="SSF56645">
    <property type="entry name" value="Acyl-CoA dehydrogenase NM domain-like"/>
    <property type="match status" value="1"/>
</dbReference>
<dbReference type="SUPFAM" id="SSF47203">
    <property type="entry name" value="Acyl-CoA dehydrogenase C-terminal domain-like"/>
    <property type="match status" value="1"/>
</dbReference>
<dbReference type="InterPro" id="IPR046373">
    <property type="entry name" value="Acyl-CoA_Oxase/DH_mid-dom_sf"/>
</dbReference>
<dbReference type="GO" id="GO:0003995">
    <property type="term" value="F:acyl-CoA dehydrogenase activity"/>
    <property type="evidence" value="ECO:0007669"/>
    <property type="project" value="TreeGrafter"/>
</dbReference>
<feature type="domain" description="Acyl-CoA dehydrogenase/oxidase N-terminal" evidence="1">
    <location>
        <begin position="9"/>
        <end position="114"/>
    </location>
</feature>
<name>A0A2N4UAP7_9BURK</name>
<dbReference type="InterPro" id="IPR013786">
    <property type="entry name" value="AcylCoA_DH/ox_N"/>
</dbReference>
<dbReference type="OrthoDB" id="2564795at2"/>
<dbReference type="InterPro" id="IPR009100">
    <property type="entry name" value="AcylCoA_DH/oxidase_NM_dom_sf"/>
</dbReference>
<reference evidence="2 3" key="1">
    <citation type="submission" date="2017-10" db="EMBL/GenBank/DDBJ databases">
        <title>Two draft genome sequences of Pusillimonas sp. strains isolated from a nitrate- and radionuclide-contaminated groundwater in Russia.</title>
        <authorList>
            <person name="Grouzdev D.S."/>
            <person name="Tourova T.P."/>
            <person name="Goeva M.A."/>
            <person name="Babich T.L."/>
            <person name="Sokolova D.S."/>
            <person name="Abdullin R."/>
            <person name="Poltaraus A.B."/>
            <person name="Toshchakov S.V."/>
            <person name="Nazina T.N."/>
        </authorList>
    </citation>
    <scope>NUCLEOTIDE SEQUENCE [LARGE SCALE GENOMIC DNA]</scope>
    <source>
        <strain evidence="2 3">JR1/69-2-13</strain>
    </source>
</reference>
<dbReference type="PIRSF" id="PIRSF016578">
    <property type="entry name" value="HsaA"/>
    <property type="match status" value="1"/>
</dbReference>
<dbReference type="GO" id="GO:0050660">
    <property type="term" value="F:flavin adenine dinucleotide binding"/>
    <property type="evidence" value="ECO:0007669"/>
    <property type="project" value="InterPro"/>
</dbReference>
<dbReference type="RefSeq" id="WP_102071801.1">
    <property type="nucleotide sequence ID" value="NZ_PDNV01000017.1"/>
</dbReference>
<proteinExistence type="predicted"/>
<sequence length="390" mass="41326">MSLTDPAAALIDAIAVHVKSDLAPLAKAIDQDGLYPIDYLRRLGALGGFGASIPREYGGSGLDMAAQIRITTEVGRECGSTAFLVWCQSSCAAYLLASPNLTVRDRYLTSVVQGSLLAGTGMSNAVKHLAGIEKIHLSARRDGDDYIVDGSLPWVSNVGAQHLAIVAASVEDEGYVMFAVHGSTDGLSLHPCPEFSALEGTQTLNLRFKNARISTVNVLAHPSQFGKYIASIKPGFILGQTGMGFGVTEACLKTIRESNASTAHVNVFLDDQGQELAAKLDVLKAQAGALGAQVQAGAAPILDVLKLRARTSELTLAAANSAVLHAGAKGYLMRHPAQRRLREAVFVAIVTPALKHLRKEIHDIEQAAAQQVSADRYASEVTRHRAEAAQ</sequence>
<organism evidence="2 3">
    <name type="scientific">Pollutimonas nitritireducens</name>
    <dbReference type="NCBI Taxonomy" id="2045209"/>
    <lineage>
        <taxon>Bacteria</taxon>
        <taxon>Pseudomonadati</taxon>
        <taxon>Pseudomonadota</taxon>
        <taxon>Betaproteobacteria</taxon>
        <taxon>Burkholderiales</taxon>
        <taxon>Alcaligenaceae</taxon>
        <taxon>Pollutimonas</taxon>
    </lineage>
</organism>
<evidence type="ECO:0000313" key="3">
    <source>
        <dbReference type="Proteomes" id="UP000234328"/>
    </source>
</evidence>
<dbReference type="InterPro" id="IPR037069">
    <property type="entry name" value="AcylCoA_DH/ox_N_sf"/>
</dbReference>
<dbReference type="InterPro" id="IPR036250">
    <property type="entry name" value="AcylCo_DH-like_C"/>
</dbReference>
<protein>
    <submittedName>
        <fullName evidence="2">Acyl-CoA dehydrogenase</fullName>
    </submittedName>
</protein>
<dbReference type="Pfam" id="PF02771">
    <property type="entry name" value="Acyl-CoA_dh_N"/>
    <property type="match status" value="1"/>
</dbReference>
<dbReference type="AlphaFoldDB" id="A0A2N4UAP7"/>
<gene>
    <name evidence="2" type="ORF">CR155_19960</name>
</gene>
<dbReference type="Proteomes" id="UP000234328">
    <property type="component" value="Unassembled WGS sequence"/>
</dbReference>
<accession>A0A2N4UAP7</accession>
<dbReference type="Gene3D" id="2.40.110.10">
    <property type="entry name" value="Butyryl-CoA Dehydrogenase, subunit A, domain 2"/>
    <property type="match status" value="1"/>
</dbReference>
<evidence type="ECO:0000313" key="2">
    <source>
        <dbReference type="EMBL" id="PLC52090.1"/>
    </source>
</evidence>
<dbReference type="Gene3D" id="1.10.540.10">
    <property type="entry name" value="Acyl-CoA dehydrogenase/oxidase, N-terminal domain"/>
    <property type="match status" value="1"/>
</dbReference>
<keyword evidence="3" id="KW-1185">Reference proteome</keyword>
<dbReference type="PANTHER" id="PTHR43884">
    <property type="entry name" value="ACYL-COA DEHYDROGENASE"/>
    <property type="match status" value="1"/>
</dbReference>
<evidence type="ECO:0000259" key="1">
    <source>
        <dbReference type="Pfam" id="PF02771"/>
    </source>
</evidence>
<dbReference type="EMBL" id="PDNV01000017">
    <property type="protein sequence ID" value="PLC52090.1"/>
    <property type="molecule type" value="Genomic_DNA"/>
</dbReference>
<dbReference type="PANTHER" id="PTHR43884:SF12">
    <property type="entry name" value="ISOVALERYL-COA DEHYDROGENASE, MITOCHONDRIAL-RELATED"/>
    <property type="match status" value="1"/>
</dbReference>